<organism evidence="6 7">
    <name type="scientific">Microdochium bolleyi</name>
    <dbReference type="NCBI Taxonomy" id="196109"/>
    <lineage>
        <taxon>Eukaryota</taxon>
        <taxon>Fungi</taxon>
        <taxon>Dikarya</taxon>
        <taxon>Ascomycota</taxon>
        <taxon>Pezizomycotina</taxon>
        <taxon>Sordariomycetes</taxon>
        <taxon>Xylariomycetidae</taxon>
        <taxon>Xylariales</taxon>
        <taxon>Microdochiaceae</taxon>
        <taxon>Microdochium</taxon>
    </lineage>
</organism>
<feature type="non-terminal residue" evidence="6">
    <location>
        <position position="413"/>
    </location>
</feature>
<dbReference type="InParanoid" id="A0A136ITF9"/>
<sequence>MAARNSRKGRVPVDSITPPRNDLPTDHEKGHLPDGRDAAVPEDAQQQVALALVDSISPADPVPDGGFQAWITVAGCFILFFNSWGMANTYGVFQTYYSRYLLAEMSPSAISWIGSIQGFFLLVVGVVTGPLYDAGHLRLILATGTALVFLGLMMTSLCTEYYQVLLSQGICIGIGTGFLYIPALALIPQYFEKHRAIATGIVTSGSSFGGVVYSLAFQRLVEPLGFAWAVRVMAFISLAGLLFSLAVLRRRTAGLEGPVRTLLDRSALRERPYMLYCLGMWLSYVAFWIPVFYLQPYALTHGMRGDTLALYLNAIYNSGSVPGRLLPSLLARRIGPIQTLFLSCFLTGVSVFAWIGTATAWGNVAFAVAVGFFSGGMVALPAVTLASITPDLRRIGTRLGMSSLLNAFGSLIG</sequence>
<protein>
    <submittedName>
        <fullName evidence="6">Major facilitator superfamily domain-containing protein</fullName>
    </submittedName>
</protein>
<evidence type="ECO:0000256" key="1">
    <source>
        <dbReference type="ARBA" id="ARBA00004141"/>
    </source>
</evidence>
<dbReference type="OrthoDB" id="6509908at2759"/>
<accession>A0A136ITF9</accession>
<evidence type="ECO:0000313" key="7">
    <source>
        <dbReference type="Proteomes" id="UP000070501"/>
    </source>
</evidence>
<evidence type="ECO:0000256" key="4">
    <source>
        <dbReference type="SAM" id="Phobius"/>
    </source>
</evidence>
<dbReference type="PANTHER" id="PTHR11360">
    <property type="entry name" value="MONOCARBOXYLATE TRANSPORTER"/>
    <property type="match status" value="1"/>
</dbReference>
<dbReference type="AlphaFoldDB" id="A0A136ITF9"/>
<feature type="transmembrane region" description="Helical" evidence="4">
    <location>
        <begin position="364"/>
        <end position="388"/>
    </location>
</feature>
<keyword evidence="4" id="KW-0812">Transmembrane</keyword>
<feature type="transmembrane region" description="Helical" evidence="4">
    <location>
        <begin position="110"/>
        <end position="132"/>
    </location>
</feature>
<name>A0A136ITF9_9PEZI</name>
<comment type="similarity">
    <text evidence="2">Belongs to the major facilitator superfamily. Monocarboxylate porter (TC 2.A.1.13) family.</text>
</comment>
<proteinExistence type="inferred from homology"/>
<evidence type="ECO:0000313" key="6">
    <source>
        <dbReference type="EMBL" id="KXJ88270.1"/>
    </source>
</evidence>
<dbReference type="InterPro" id="IPR050327">
    <property type="entry name" value="Proton-linked_MCT"/>
</dbReference>
<feature type="transmembrane region" description="Helical" evidence="4">
    <location>
        <begin position="273"/>
        <end position="293"/>
    </location>
</feature>
<feature type="compositionally biased region" description="Basic and acidic residues" evidence="3">
    <location>
        <begin position="23"/>
        <end position="38"/>
    </location>
</feature>
<dbReference type="Proteomes" id="UP000070501">
    <property type="component" value="Unassembled WGS sequence"/>
</dbReference>
<dbReference type="Pfam" id="PF07690">
    <property type="entry name" value="MFS_1"/>
    <property type="match status" value="1"/>
</dbReference>
<dbReference type="InterPro" id="IPR020846">
    <property type="entry name" value="MFS_dom"/>
</dbReference>
<feature type="transmembrane region" description="Helical" evidence="4">
    <location>
        <begin position="139"/>
        <end position="157"/>
    </location>
</feature>
<dbReference type="SUPFAM" id="SSF103473">
    <property type="entry name" value="MFS general substrate transporter"/>
    <property type="match status" value="1"/>
</dbReference>
<feature type="transmembrane region" description="Helical" evidence="4">
    <location>
        <begin position="228"/>
        <end position="248"/>
    </location>
</feature>
<dbReference type="Gene3D" id="1.20.1250.20">
    <property type="entry name" value="MFS general substrate transporter like domains"/>
    <property type="match status" value="1"/>
</dbReference>
<keyword evidence="7" id="KW-1185">Reference proteome</keyword>
<dbReference type="PANTHER" id="PTHR11360:SF234">
    <property type="entry name" value="MFS-TYPE TRANSPORTER DBAD-RELATED"/>
    <property type="match status" value="1"/>
</dbReference>
<evidence type="ECO:0000256" key="2">
    <source>
        <dbReference type="ARBA" id="ARBA00006727"/>
    </source>
</evidence>
<dbReference type="InterPro" id="IPR036259">
    <property type="entry name" value="MFS_trans_sf"/>
</dbReference>
<reference evidence="7" key="1">
    <citation type="submission" date="2016-02" db="EMBL/GenBank/DDBJ databases">
        <title>Draft genome sequence of Microdochium bolleyi, a fungal endophyte of beachgrass.</title>
        <authorList>
            <consortium name="DOE Joint Genome Institute"/>
            <person name="David A.S."/>
            <person name="May G."/>
            <person name="Haridas S."/>
            <person name="Lim J."/>
            <person name="Wang M."/>
            <person name="Labutti K."/>
            <person name="Lipzen A."/>
            <person name="Barry K."/>
            <person name="Grigoriev I.V."/>
        </authorList>
    </citation>
    <scope>NUCLEOTIDE SEQUENCE [LARGE SCALE GENOMIC DNA]</scope>
    <source>
        <strain evidence="7">J235TASD1</strain>
    </source>
</reference>
<comment type="subcellular location">
    <subcellularLocation>
        <location evidence="1">Membrane</location>
        <topology evidence="1">Multi-pass membrane protein</topology>
    </subcellularLocation>
</comment>
<keyword evidence="4" id="KW-1133">Transmembrane helix</keyword>
<gene>
    <name evidence="6" type="ORF">Micbo1qcDRAFT_166928</name>
</gene>
<feature type="transmembrane region" description="Helical" evidence="4">
    <location>
        <begin position="69"/>
        <end position="90"/>
    </location>
</feature>
<dbReference type="PROSITE" id="PS50850">
    <property type="entry name" value="MFS"/>
    <property type="match status" value="1"/>
</dbReference>
<feature type="region of interest" description="Disordered" evidence="3">
    <location>
        <begin position="1"/>
        <end position="38"/>
    </location>
</feature>
<feature type="domain" description="Major facilitator superfamily (MFS) profile" evidence="5">
    <location>
        <begin position="68"/>
        <end position="413"/>
    </location>
</feature>
<evidence type="ECO:0000259" key="5">
    <source>
        <dbReference type="PROSITE" id="PS50850"/>
    </source>
</evidence>
<dbReference type="GO" id="GO:0016020">
    <property type="term" value="C:membrane"/>
    <property type="evidence" value="ECO:0007669"/>
    <property type="project" value="UniProtKB-SubCell"/>
</dbReference>
<feature type="transmembrane region" description="Helical" evidence="4">
    <location>
        <begin position="163"/>
        <end position="184"/>
    </location>
</feature>
<dbReference type="EMBL" id="KQ964259">
    <property type="protein sequence ID" value="KXJ88270.1"/>
    <property type="molecule type" value="Genomic_DNA"/>
</dbReference>
<dbReference type="GO" id="GO:0022857">
    <property type="term" value="F:transmembrane transporter activity"/>
    <property type="evidence" value="ECO:0007669"/>
    <property type="project" value="InterPro"/>
</dbReference>
<feature type="transmembrane region" description="Helical" evidence="4">
    <location>
        <begin position="196"/>
        <end position="216"/>
    </location>
</feature>
<keyword evidence="4" id="KW-0472">Membrane</keyword>
<dbReference type="InterPro" id="IPR011701">
    <property type="entry name" value="MFS"/>
</dbReference>
<evidence type="ECO:0000256" key="3">
    <source>
        <dbReference type="SAM" id="MobiDB-lite"/>
    </source>
</evidence>
<feature type="transmembrane region" description="Helical" evidence="4">
    <location>
        <begin position="339"/>
        <end position="358"/>
    </location>
</feature>
<feature type="compositionally biased region" description="Basic residues" evidence="3">
    <location>
        <begin position="1"/>
        <end position="10"/>
    </location>
</feature>